<evidence type="ECO:0000313" key="13">
    <source>
        <dbReference type="EMBL" id="KAF1814302.1"/>
    </source>
</evidence>
<keyword evidence="5 10" id="KW-0479">Metal-binding</keyword>
<keyword evidence="8 10" id="KW-0408">Iron</keyword>
<dbReference type="CDD" id="cd07000">
    <property type="entry name" value="cupin_HGO_N"/>
    <property type="match status" value="1"/>
</dbReference>
<feature type="binding site" evidence="10">
    <location>
        <position position="391"/>
    </location>
    <ligand>
        <name>Fe cation</name>
        <dbReference type="ChEBI" id="CHEBI:24875"/>
    </ligand>
</feature>
<dbReference type="Pfam" id="PF04209">
    <property type="entry name" value="HgmA_C"/>
    <property type="match status" value="1"/>
</dbReference>
<sequence>MPVTQFAVEEKYEYLEGFGCYHSSEAVKGANPVAINSPQKPPLGLNTERISGSSFTAPRAENQQTWLYRVVPSLDHADFGTHSVPNEQSVADKQLKLTPNAFLWQNFPVPADADFVSSQQLIAKNGDPTTKTGCAYLVFSATKDMAEHEAFFSSDGDYLIVPQAGTLDIQTELGRLLVRQNEFAVIPRGIRYRVTLPTGLARGLIVELYQGHFQLPELGPIGSSSLAGVRDFQVPKAYFDGKIENGVAVINHPDQEWTIVTKFAGTLFSCKQTHTPFDVVGWNGTYYPYKFDFARFCVLGSVLFDHPDPSIFTVLTAPSNRQAGTAVIDFAVIPPRWSVMEGTYWAPYFHRNCMSEFAFPVVGDQSPGNPLSQGRRFLPFGGLLNNPMVPHGMDPARHEEARERSTAPEKVDDGPFFLCLFETEATMALSEYALKASGKKVETVPKL</sequence>
<dbReference type="PANTHER" id="PTHR11056:SF0">
    <property type="entry name" value="HOMOGENTISATE 1,2-DIOXYGENASE"/>
    <property type="match status" value="1"/>
</dbReference>
<evidence type="ECO:0000313" key="14">
    <source>
        <dbReference type="Proteomes" id="UP000504638"/>
    </source>
</evidence>
<dbReference type="Gene3D" id="2.60.120.10">
    <property type="entry name" value="Jelly Rolls"/>
    <property type="match status" value="1"/>
</dbReference>
<evidence type="ECO:0000256" key="6">
    <source>
        <dbReference type="ARBA" id="ARBA00022964"/>
    </source>
</evidence>
<feature type="binding site" evidence="10">
    <location>
        <position position="356"/>
    </location>
    <ligand>
        <name>Fe cation</name>
        <dbReference type="ChEBI" id="CHEBI:24875"/>
    </ligand>
</feature>
<evidence type="ECO:0000256" key="5">
    <source>
        <dbReference type="ARBA" id="ARBA00022723"/>
    </source>
</evidence>
<dbReference type="InterPro" id="IPR046451">
    <property type="entry name" value="HgmA_C"/>
</dbReference>
<comment type="cofactor">
    <cofactor evidence="1 10">
        <name>Fe cation</name>
        <dbReference type="ChEBI" id="CHEBI:24875"/>
    </cofactor>
</comment>
<feature type="domain" description="Homogentisate 1,2-dioxygenase N-terminal" evidence="12">
    <location>
        <begin position="13"/>
        <end position="292"/>
    </location>
</feature>
<dbReference type="EC" id="1.13.11.5" evidence="4"/>
<dbReference type="RefSeq" id="XP_033535933.1">
    <property type="nucleotide sequence ID" value="XM_033677432.1"/>
</dbReference>
<protein>
    <recommendedName>
        <fullName evidence="4">homogentisate 1,2-dioxygenase</fullName>
        <ecNumber evidence="4">1.13.11.5</ecNumber>
    </recommendedName>
</protein>
<dbReference type="InterPro" id="IPR011051">
    <property type="entry name" value="RmlC_Cupin_sf"/>
</dbReference>
<dbReference type="UniPathway" id="UPA00139">
    <property type="reaction ID" value="UER00339"/>
</dbReference>
<name>A0A6G1G8I7_9PEZI</name>
<dbReference type="AlphaFoldDB" id="A0A6G1G8I7"/>
<dbReference type="InterPro" id="IPR046452">
    <property type="entry name" value="HgmA_N"/>
</dbReference>
<keyword evidence="7" id="KW-0560">Oxidoreductase</keyword>
<evidence type="ECO:0000313" key="15">
    <source>
        <dbReference type="RefSeq" id="XP_033535933.1"/>
    </source>
</evidence>
<comment type="similarity">
    <text evidence="3">Belongs to the homogentisate dioxygenase family.</text>
</comment>
<dbReference type="GO" id="GO:0046872">
    <property type="term" value="F:metal ion binding"/>
    <property type="evidence" value="ECO:0007669"/>
    <property type="project" value="UniProtKB-KW"/>
</dbReference>
<comment type="pathway">
    <text evidence="2">Amino-acid degradation; L-phenylalanine degradation; acetoacetate and fumarate from L-phenylalanine: step 4/6.</text>
</comment>
<dbReference type="OrthoDB" id="1689029at2759"/>
<dbReference type="GO" id="GO:0004411">
    <property type="term" value="F:homogentisate 1,2-dioxygenase activity"/>
    <property type="evidence" value="ECO:0007669"/>
    <property type="project" value="UniProtKB-EC"/>
</dbReference>
<dbReference type="InterPro" id="IPR005708">
    <property type="entry name" value="Homogentis_dOase"/>
</dbReference>
<organism evidence="13">
    <name type="scientific">Eremomyces bilateralis CBS 781.70</name>
    <dbReference type="NCBI Taxonomy" id="1392243"/>
    <lineage>
        <taxon>Eukaryota</taxon>
        <taxon>Fungi</taxon>
        <taxon>Dikarya</taxon>
        <taxon>Ascomycota</taxon>
        <taxon>Pezizomycotina</taxon>
        <taxon>Dothideomycetes</taxon>
        <taxon>Dothideomycetes incertae sedis</taxon>
        <taxon>Eremomycetales</taxon>
        <taxon>Eremomycetaceae</taxon>
        <taxon>Eremomyces</taxon>
    </lineage>
</organism>
<dbReference type="GO" id="GO:0006570">
    <property type="term" value="P:tyrosine metabolic process"/>
    <property type="evidence" value="ECO:0007669"/>
    <property type="project" value="InterPro"/>
</dbReference>
<reference evidence="15" key="3">
    <citation type="submission" date="2025-04" db="UniProtKB">
        <authorList>
            <consortium name="RefSeq"/>
        </authorList>
    </citation>
    <scope>IDENTIFICATION</scope>
    <source>
        <strain evidence="15">CBS 781.70</strain>
    </source>
</reference>
<dbReference type="GO" id="GO:0006559">
    <property type="term" value="P:L-phenylalanine catabolic process"/>
    <property type="evidence" value="ECO:0007669"/>
    <property type="project" value="UniProtKB-UniPathway"/>
</dbReference>
<evidence type="ECO:0000256" key="8">
    <source>
        <dbReference type="ARBA" id="ARBA00023004"/>
    </source>
</evidence>
<proteinExistence type="inferred from homology"/>
<dbReference type="GeneID" id="54418002"/>
<evidence type="ECO:0000256" key="7">
    <source>
        <dbReference type="ARBA" id="ARBA00023002"/>
    </source>
</evidence>
<feature type="binding site" evidence="10">
    <location>
        <position position="350"/>
    </location>
    <ligand>
        <name>Fe cation</name>
        <dbReference type="ChEBI" id="CHEBI:24875"/>
    </ligand>
</feature>
<evidence type="ECO:0000256" key="2">
    <source>
        <dbReference type="ARBA" id="ARBA00004704"/>
    </source>
</evidence>
<dbReference type="EMBL" id="ML975153">
    <property type="protein sequence ID" value="KAF1814302.1"/>
    <property type="molecule type" value="Genomic_DNA"/>
</dbReference>
<dbReference type="GO" id="GO:0005737">
    <property type="term" value="C:cytoplasm"/>
    <property type="evidence" value="ECO:0007669"/>
    <property type="project" value="TreeGrafter"/>
</dbReference>
<evidence type="ECO:0000256" key="9">
    <source>
        <dbReference type="PIRSR" id="PIRSR605708-1"/>
    </source>
</evidence>
<accession>A0A6G1G8I7</accession>
<dbReference type="InterPro" id="IPR014710">
    <property type="entry name" value="RmlC-like_jellyroll"/>
</dbReference>
<feature type="active site" description="Proton acceptor" evidence="9">
    <location>
        <position position="306"/>
    </location>
</feature>
<feature type="domain" description="Homogentisate 1,2-dioxygenase C-terminal" evidence="11">
    <location>
        <begin position="295"/>
        <end position="436"/>
    </location>
</feature>
<evidence type="ECO:0000256" key="10">
    <source>
        <dbReference type="PIRSR" id="PIRSR605708-2"/>
    </source>
</evidence>
<dbReference type="Pfam" id="PF20510">
    <property type="entry name" value="HgmA_N"/>
    <property type="match status" value="1"/>
</dbReference>
<reference evidence="15" key="2">
    <citation type="submission" date="2020-04" db="EMBL/GenBank/DDBJ databases">
        <authorList>
            <consortium name="NCBI Genome Project"/>
        </authorList>
    </citation>
    <scope>NUCLEOTIDE SEQUENCE</scope>
    <source>
        <strain evidence="15">CBS 781.70</strain>
    </source>
</reference>
<dbReference type="PANTHER" id="PTHR11056">
    <property type="entry name" value="HOMOGENTISATE 1,2-DIOXYGENASE"/>
    <property type="match status" value="1"/>
</dbReference>
<evidence type="ECO:0000256" key="1">
    <source>
        <dbReference type="ARBA" id="ARBA00001962"/>
    </source>
</evidence>
<evidence type="ECO:0000256" key="4">
    <source>
        <dbReference type="ARBA" id="ARBA00013127"/>
    </source>
</evidence>
<evidence type="ECO:0000256" key="3">
    <source>
        <dbReference type="ARBA" id="ARBA00007757"/>
    </source>
</evidence>
<dbReference type="Proteomes" id="UP000504638">
    <property type="component" value="Unplaced"/>
</dbReference>
<gene>
    <name evidence="13 15" type="ORF">P152DRAFT_432098</name>
</gene>
<evidence type="ECO:0000259" key="12">
    <source>
        <dbReference type="Pfam" id="PF20510"/>
    </source>
</evidence>
<dbReference type="SUPFAM" id="SSF51182">
    <property type="entry name" value="RmlC-like cupins"/>
    <property type="match status" value="1"/>
</dbReference>
<feature type="binding site" evidence="10">
    <location>
        <position position="391"/>
    </location>
    <ligand>
        <name>homogentisate</name>
        <dbReference type="ChEBI" id="CHEBI:16169"/>
    </ligand>
</feature>
<keyword evidence="14" id="KW-1185">Reference proteome</keyword>
<evidence type="ECO:0000259" key="11">
    <source>
        <dbReference type="Pfam" id="PF04209"/>
    </source>
</evidence>
<keyword evidence="6 13" id="KW-0223">Dioxygenase</keyword>
<reference evidence="13 15" key="1">
    <citation type="submission" date="2020-01" db="EMBL/GenBank/DDBJ databases">
        <authorList>
            <consortium name="DOE Joint Genome Institute"/>
            <person name="Haridas S."/>
            <person name="Albert R."/>
            <person name="Binder M."/>
            <person name="Bloem J."/>
            <person name="Labutti K."/>
            <person name="Salamov A."/>
            <person name="Andreopoulos B."/>
            <person name="Baker S.E."/>
            <person name="Barry K."/>
            <person name="Bills G."/>
            <person name="Bluhm B.H."/>
            <person name="Cannon C."/>
            <person name="Castanera R."/>
            <person name="Culley D.E."/>
            <person name="Daum C."/>
            <person name="Ezra D."/>
            <person name="Gonzalez J.B."/>
            <person name="Henrissat B."/>
            <person name="Kuo A."/>
            <person name="Liang C."/>
            <person name="Lipzen A."/>
            <person name="Lutzoni F."/>
            <person name="Magnuson J."/>
            <person name="Mondo S."/>
            <person name="Nolan M."/>
            <person name="Ohm R."/>
            <person name="Pangilinan J."/>
            <person name="Park H.-J."/>
            <person name="Ramirez L."/>
            <person name="Alfaro M."/>
            <person name="Sun H."/>
            <person name="Tritt A."/>
            <person name="Yoshinaga Y."/>
            <person name="Zwiers L.-H."/>
            <person name="Turgeon B.G."/>
            <person name="Goodwin S.B."/>
            <person name="Spatafora J.W."/>
            <person name="Crous P.W."/>
            <person name="Grigoriev I.V."/>
        </authorList>
    </citation>
    <scope>NUCLEOTIDE SEQUENCE</scope>
    <source>
        <strain evidence="13 15">CBS 781.70</strain>
    </source>
</reference>